<organism evidence="3 4">
    <name type="scientific">Actinomadura logoneensis</name>
    <dbReference type="NCBI Taxonomy" id="2293572"/>
    <lineage>
        <taxon>Bacteria</taxon>
        <taxon>Bacillati</taxon>
        <taxon>Actinomycetota</taxon>
        <taxon>Actinomycetes</taxon>
        <taxon>Streptosporangiales</taxon>
        <taxon>Thermomonosporaceae</taxon>
        <taxon>Actinomadura</taxon>
    </lineage>
</organism>
<dbReference type="Pfam" id="PF12680">
    <property type="entry name" value="SnoaL_2"/>
    <property type="match status" value="1"/>
</dbReference>
<dbReference type="Proteomes" id="UP000261811">
    <property type="component" value="Unassembled WGS sequence"/>
</dbReference>
<dbReference type="InterPro" id="IPR032710">
    <property type="entry name" value="NTF2-like_dom_sf"/>
</dbReference>
<dbReference type="AlphaFoldDB" id="A0A372JPB4"/>
<accession>A0A372JPB4</accession>
<keyword evidence="4" id="KW-1185">Reference proteome</keyword>
<dbReference type="Gene3D" id="3.10.450.50">
    <property type="match status" value="1"/>
</dbReference>
<evidence type="ECO:0000259" key="2">
    <source>
        <dbReference type="Pfam" id="PF12680"/>
    </source>
</evidence>
<evidence type="ECO:0000313" key="4">
    <source>
        <dbReference type="Proteomes" id="UP000261811"/>
    </source>
</evidence>
<dbReference type="NCBIfam" id="TIGR02246">
    <property type="entry name" value="SgcJ/EcaC family oxidoreductase"/>
    <property type="match status" value="1"/>
</dbReference>
<dbReference type="SUPFAM" id="SSF54427">
    <property type="entry name" value="NTF2-like"/>
    <property type="match status" value="1"/>
</dbReference>
<protein>
    <submittedName>
        <fullName evidence="3">Nuclear transport factor 2 family protein</fullName>
    </submittedName>
</protein>
<feature type="region of interest" description="Disordered" evidence="1">
    <location>
        <begin position="1"/>
        <end position="20"/>
    </location>
</feature>
<proteinExistence type="predicted"/>
<dbReference type="EMBL" id="QURH01000186">
    <property type="protein sequence ID" value="RFU41799.1"/>
    <property type="molecule type" value="Genomic_DNA"/>
</dbReference>
<comment type="caution">
    <text evidence="3">The sequence shown here is derived from an EMBL/GenBank/DDBJ whole genome shotgun (WGS) entry which is preliminary data.</text>
</comment>
<gene>
    <name evidence="3" type="ORF">DZF91_09975</name>
</gene>
<feature type="domain" description="SnoaL-like" evidence="2">
    <location>
        <begin position="27"/>
        <end position="130"/>
    </location>
</feature>
<reference evidence="3 4" key="1">
    <citation type="submission" date="2018-08" db="EMBL/GenBank/DDBJ databases">
        <title>Actinomadura jelena sp. nov., a novel Actinomycete isolated from soil in Chad.</title>
        <authorList>
            <person name="Shi L."/>
        </authorList>
    </citation>
    <scope>NUCLEOTIDE SEQUENCE [LARGE SCALE GENOMIC DNA]</scope>
    <source>
        <strain evidence="3 4">NEAU-G17</strain>
    </source>
</reference>
<evidence type="ECO:0000256" key="1">
    <source>
        <dbReference type="SAM" id="MobiDB-lite"/>
    </source>
</evidence>
<dbReference type="InterPro" id="IPR037401">
    <property type="entry name" value="SnoaL-like"/>
</dbReference>
<sequence>MSGRQQDRRMSEQHPGKPERTMIDTWIERYGRAWHDKDADGVAELFTEDATYAAHPVKEPHRGRAAIRAYWRQATATQSDLRLHFGRPVVDGDRVAVEWWATMDDPDWGPSRDDAAATMPGCLLLRFTDEGLCAGLREYWNVEFGRNVPAPVGWGE</sequence>
<name>A0A372JPB4_9ACTN</name>
<dbReference type="InterPro" id="IPR011944">
    <property type="entry name" value="Steroid_delta5-4_isomerase"/>
</dbReference>
<evidence type="ECO:0000313" key="3">
    <source>
        <dbReference type="EMBL" id="RFU41799.1"/>
    </source>
</evidence>